<reference evidence="1" key="1">
    <citation type="submission" date="2020-03" db="EMBL/GenBank/DDBJ databases">
        <title>The deep terrestrial virosphere.</title>
        <authorList>
            <person name="Holmfeldt K."/>
            <person name="Nilsson E."/>
            <person name="Simone D."/>
            <person name="Lopez-Fernandez M."/>
            <person name="Wu X."/>
            <person name="de Brujin I."/>
            <person name="Lundin D."/>
            <person name="Andersson A."/>
            <person name="Bertilsson S."/>
            <person name="Dopson M."/>
        </authorList>
    </citation>
    <scope>NUCLEOTIDE SEQUENCE</scope>
    <source>
        <strain evidence="4">MM415A00138</strain>
        <strain evidence="2">MM415B00361</strain>
        <strain evidence="1">TM448A00273</strain>
        <strain evidence="3">TM448B00155</strain>
    </source>
</reference>
<evidence type="ECO:0000313" key="3">
    <source>
        <dbReference type="EMBL" id="QJH93926.1"/>
    </source>
</evidence>
<protein>
    <submittedName>
        <fullName evidence="1">Uncharacterized protein</fullName>
    </submittedName>
</protein>
<proteinExistence type="predicted"/>
<dbReference type="EMBL" id="MT141549">
    <property type="protein sequence ID" value="QJA66105.1"/>
    <property type="molecule type" value="Genomic_DNA"/>
</dbReference>
<accession>A0A6H1ZES4</accession>
<dbReference type="EMBL" id="MT143995">
    <property type="protein sequence ID" value="QJA45690.1"/>
    <property type="molecule type" value="Genomic_DNA"/>
</dbReference>
<evidence type="ECO:0000313" key="1">
    <source>
        <dbReference type="EMBL" id="QJA45690.1"/>
    </source>
</evidence>
<name>A0A6H1ZES4_9ZZZZ</name>
<organism evidence="1">
    <name type="scientific">viral metagenome</name>
    <dbReference type="NCBI Taxonomy" id="1070528"/>
    <lineage>
        <taxon>unclassified sequences</taxon>
        <taxon>metagenomes</taxon>
        <taxon>organismal metagenomes</taxon>
    </lineage>
</organism>
<sequence length="80" mass="8879">MNDMMTTEQAADELGLTKRVVDNLTKRFPHLAPAREFGGLPVWTAADVSAVREHRRRTANGLCWRCGTDLAEPPSVQEEG</sequence>
<dbReference type="EMBL" id="MT144593">
    <property type="protein sequence ID" value="QJH93926.1"/>
    <property type="molecule type" value="Genomic_DNA"/>
</dbReference>
<dbReference type="EMBL" id="MT145196">
    <property type="protein sequence ID" value="QJI05232.1"/>
    <property type="molecule type" value="Genomic_DNA"/>
</dbReference>
<gene>
    <name evidence="4" type="ORF">MM415A00138_0045</name>
    <name evidence="2" type="ORF">MM415B00361_0025</name>
    <name evidence="1" type="ORF">TM448A00273_0016</name>
    <name evidence="3" type="ORF">TM448B00155_0042</name>
</gene>
<dbReference type="AlphaFoldDB" id="A0A6H1ZES4"/>
<evidence type="ECO:0000313" key="2">
    <source>
        <dbReference type="EMBL" id="QJA66105.1"/>
    </source>
</evidence>
<evidence type="ECO:0000313" key="4">
    <source>
        <dbReference type="EMBL" id="QJI05232.1"/>
    </source>
</evidence>